<keyword evidence="2" id="KW-1185">Reference proteome</keyword>
<reference evidence="1 2" key="1">
    <citation type="submission" date="2018-06" db="EMBL/GenBank/DDBJ databases">
        <title>Genomic Encyclopedia of Type Strains, Phase III (KMG-III): the genomes of soil and plant-associated and newly described type strains.</title>
        <authorList>
            <person name="Whitman W."/>
        </authorList>
    </citation>
    <scope>NUCLEOTIDE SEQUENCE [LARGE SCALE GENOMIC DNA]</scope>
    <source>
        <strain evidence="1 2">JA737</strain>
    </source>
</reference>
<evidence type="ECO:0000313" key="2">
    <source>
        <dbReference type="Proteomes" id="UP000247727"/>
    </source>
</evidence>
<protein>
    <submittedName>
        <fullName evidence="1">Uncharacterized protein</fullName>
    </submittedName>
</protein>
<evidence type="ECO:0000313" key="1">
    <source>
        <dbReference type="EMBL" id="PYF08229.1"/>
    </source>
</evidence>
<accession>A0A318U8B3</accession>
<gene>
    <name evidence="1" type="ORF">C8J30_11388</name>
</gene>
<dbReference type="AlphaFoldDB" id="A0A318U8B3"/>
<dbReference type="RefSeq" id="WP_181420899.1">
    <property type="nucleotide sequence ID" value="NZ_QJTK01000013.1"/>
</dbReference>
<dbReference type="EMBL" id="QJTK01000013">
    <property type="protein sequence ID" value="PYF08229.1"/>
    <property type="molecule type" value="Genomic_DNA"/>
</dbReference>
<proteinExistence type="predicted"/>
<dbReference type="Proteomes" id="UP000247727">
    <property type="component" value="Unassembled WGS sequence"/>
</dbReference>
<comment type="caution">
    <text evidence="1">The sequence shown here is derived from an EMBL/GenBank/DDBJ whole genome shotgun (WGS) entry which is preliminary data.</text>
</comment>
<name>A0A318U8B3_9RHOB</name>
<organism evidence="1 2">
    <name type="scientific">Rhodobacter viridis</name>
    <dbReference type="NCBI Taxonomy" id="1054202"/>
    <lineage>
        <taxon>Bacteria</taxon>
        <taxon>Pseudomonadati</taxon>
        <taxon>Pseudomonadota</taxon>
        <taxon>Alphaproteobacteria</taxon>
        <taxon>Rhodobacterales</taxon>
        <taxon>Rhodobacter group</taxon>
        <taxon>Rhodobacter</taxon>
    </lineage>
</organism>
<sequence>MNDIRNNQIGGIIDLLDGMDTVTDKVAAFSAMLERSLESGEELRMHSFGISEILDEQCRSLREIENELRSKINAFAKGKLAINNISEVARAAGLPIHKAELCLFLATGISFREAGKLQLDGANA</sequence>